<reference evidence="3 4" key="1">
    <citation type="submission" date="2025-04" db="UniProtKB">
        <authorList>
            <consortium name="RefSeq"/>
        </authorList>
    </citation>
    <scope>IDENTIFICATION</scope>
</reference>
<dbReference type="GeneID" id="113497776"/>
<gene>
    <name evidence="3 4 5 6 7" type="primary">LOC113497776</name>
</gene>
<keyword evidence="2" id="KW-1185">Reference proteome</keyword>
<dbReference type="Gene3D" id="2.60.40.10">
    <property type="entry name" value="Immunoglobulins"/>
    <property type="match status" value="2"/>
</dbReference>
<dbReference type="InterPro" id="IPR013783">
    <property type="entry name" value="Ig-like_fold"/>
</dbReference>
<evidence type="ECO:0000313" key="2">
    <source>
        <dbReference type="Proteomes" id="UP000322000"/>
    </source>
</evidence>
<dbReference type="RefSeq" id="XP_026733285.1">
    <property type="nucleotide sequence ID" value="XM_026877484.1"/>
</dbReference>
<dbReference type="FunFam" id="2.60.40.10:FF:000437">
    <property type="entry name" value="Beat-IIIc, isoform A"/>
    <property type="match status" value="1"/>
</dbReference>
<organism evidence="2 7">
    <name type="scientific">Trichoplusia ni</name>
    <name type="common">Cabbage looper</name>
    <dbReference type="NCBI Taxonomy" id="7111"/>
    <lineage>
        <taxon>Eukaryota</taxon>
        <taxon>Metazoa</taxon>
        <taxon>Ecdysozoa</taxon>
        <taxon>Arthropoda</taxon>
        <taxon>Hexapoda</taxon>
        <taxon>Insecta</taxon>
        <taxon>Pterygota</taxon>
        <taxon>Neoptera</taxon>
        <taxon>Endopterygota</taxon>
        <taxon>Lepidoptera</taxon>
        <taxon>Glossata</taxon>
        <taxon>Ditrysia</taxon>
        <taxon>Noctuoidea</taxon>
        <taxon>Noctuidae</taxon>
        <taxon>Plusiinae</taxon>
        <taxon>Trichoplusia</taxon>
    </lineage>
</organism>
<dbReference type="SUPFAM" id="SSF48726">
    <property type="entry name" value="Immunoglobulin"/>
    <property type="match status" value="2"/>
</dbReference>
<evidence type="ECO:0000313" key="7">
    <source>
        <dbReference type="RefSeq" id="XP_026733288.1"/>
    </source>
</evidence>
<feature type="domain" description="Ig-like" evidence="1">
    <location>
        <begin position="47"/>
        <end position="135"/>
    </location>
</feature>
<dbReference type="RefSeq" id="XP_026733283.1">
    <property type="nucleotide sequence ID" value="XM_026877482.1"/>
</dbReference>
<evidence type="ECO:0000313" key="4">
    <source>
        <dbReference type="RefSeq" id="XP_026733284.1"/>
    </source>
</evidence>
<accession>A0A7E5VY80</accession>
<dbReference type="RefSeq" id="XP_026733286.1">
    <property type="nucleotide sequence ID" value="XM_026877485.1"/>
</dbReference>
<dbReference type="PROSITE" id="PS50835">
    <property type="entry name" value="IG_LIKE"/>
    <property type="match status" value="2"/>
</dbReference>
<evidence type="ECO:0000259" key="1">
    <source>
        <dbReference type="PROSITE" id="PS50835"/>
    </source>
</evidence>
<protein>
    <submittedName>
        <fullName evidence="3 4">Uncharacterized protein LOC113497776</fullName>
    </submittedName>
</protein>
<dbReference type="Proteomes" id="UP000322000">
    <property type="component" value="Chromosome 9"/>
</dbReference>
<sequence>MPVSSEEMVSGYCGSHVLTVFTLLILFECIISLKLLELRVPAHVALGTRASLSCRWALGPADVLYSVKWYKDGREFFRHVPRDHEPRRKFPLPGVDVEQWDSSGSNLVLSAAASGTAGRYRCEVSGERPLFPTVSGHADMDVVVLPTNGPVLTGLESTYRLGDDVKVNCTSDRSRPSNKLSWYINGEPAPTTALLEPEYQICEDQLEITTLGLSFKLTKHHLKKNEIKFKCLATIASLYWRSIEESALIEREHVRDQSPIQHIDTEERAHSNLAPSLPCSITIVLMFSFSLFIRLCKITTG</sequence>
<dbReference type="PANTHER" id="PTHR21261:SF5">
    <property type="entry name" value="BEATEN PATH VA, ISOFORM A-RELATED"/>
    <property type="match status" value="1"/>
</dbReference>
<feature type="domain" description="Ig-like" evidence="1">
    <location>
        <begin position="150"/>
        <end position="234"/>
    </location>
</feature>
<evidence type="ECO:0000313" key="5">
    <source>
        <dbReference type="RefSeq" id="XP_026733285.1"/>
    </source>
</evidence>
<dbReference type="PANTHER" id="PTHR21261">
    <property type="entry name" value="BEAT PROTEIN"/>
    <property type="match status" value="1"/>
</dbReference>
<dbReference type="RefSeq" id="XP_026733284.1">
    <property type="nucleotide sequence ID" value="XM_026877483.1"/>
</dbReference>
<evidence type="ECO:0000313" key="3">
    <source>
        <dbReference type="RefSeq" id="XP_026733283.1"/>
    </source>
</evidence>
<dbReference type="AlphaFoldDB" id="A0A7E5VY80"/>
<dbReference type="InterPro" id="IPR036179">
    <property type="entry name" value="Ig-like_dom_sf"/>
</dbReference>
<dbReference type="RefSeq" id="XP_026733288.1">
    <property type="nucleotide sequence ID" value="XM_026877487.1"/>
</dbReference>
<name>A0A7E5VY80_TRINI</name>
<dbReference type="OrthoDB" id="10015491at2759"/>
<dbReference type="InterPro" id="IPR007110">
    <property type="entry name" value="Ig-like_dom"/>
</dbReference>
<dbReference type="KEGG" id="tnl:113497776"/>
<proteinExistence type="predicted"/>
<evidence type="ECO:0000313" key="6">
    <source>
        <dbReference type="RefSeq" id="XP_026733286.1"/>
    </source>
</evidence>